<dbReference type="RefSeq" id="WP_120464501.1">
    <property type="nucleotide sequence ID" value="NZ_BMIW01000011.1"/>
</dbReference>
<dbReference type="PROSITE" id="PS00041">
    <property type="entry name" value="HTH_ARAC_FAMILY_1"/>
    <property type="match status" value="1"/>
</dbReference>
<dbReference type="Pfam" id="PF12833">
    <property type="entry name" value="HTH_18"/>
    <property type="match status" value="1"/>
</dbReference>
<evidence type="ECO:0000256" key="3">
    <source>
        <dbReference type="ARBA" id="ARBA00023163"/>
    </source>
</evidence>
<evidence type="ECO:0000313" key="5">
    <source>
        <dbReference type="EMBL" id="GGF97563.1"/>
    </source>
</evidence>
<keyword evidence="6" id="KW-1185">Reference proteome</keyword>
<dbReference type="InterPro" id="IPR018062">
    <property type="entry name" value="HTH_AraC-typ_CS"/>
</dbReference>
<dbReference type="PANTHER" id="PTHR43280">
    <property type="entry name" value="ARAC-FAMILY TRANSCRIPTIONAL REGULATOR"/>
    <property type="match status" value="1"/>
</dbReference>
<keyword evidence="3" id="KW-0804">Transcription</keyword>
<comment type="caution">
    <text evidence="5">The sequence shown here is derived from an EMBL/GenBank/DDBJ whole genome shotgun (WGS) entry which is preliminary data.</text>
</comment>
<protein>
    <recommendedName>
        <fullName evidence="4">HTH araC/xylS-type domain-containing protein</fullName>
    </recommendedName>
</protein>
<dbReference type="PROSITE" id="PS01124">
    <property type="entry name" value="HTH_ARAC_FAMILY_2"/>
    <property type="match status" value="1"/>
</dbReference>
<dbReference type="SMART" id="SM00342">
    <property type="entry name" value="HTH_ARAC"/>
    <property type="match status" value="1"/>
</dbReference>
<keyword evidence="1" id="KW-0805">Transcription regulation</keyword>
<evidence type="ECO:0000256" key="2">
    <source>
        <dbReference type="ARBA" id="ARBA00023125"/>
    </source>
</evidence>
<sequence>MTKYMDYTISPYPLRTFDPAVEPSRLKLKSLAIIGAGHLPGRTMQRVKGKFLNWAFVIITSGEGYYQVNNGEIQKVQAGSWFCLYPDAEFNYGPYEGGYWDEYYFNVEGQRIEEWLQTWLPNPELVKRSNSEESLQHRMEIMFTLIDSRQPSNLDRAALMLELFLYELVAQAEQSLAGNRGTFALQVIEDITRSLYVQQSPEDIAARHHISLSTLRRIVHDYSGYPLNEFIHRLKMTEAKNILLNTDMSVKEIGEELGYKDMFYFSRVFKRITGVSPSGYRKHGGSS</sequence>
<dbReference type="SUPFAM" id="SSF51215">
    <property type="entry name" value="Regulatory protein AraC"/>
    <property type="match status" value="1"/>
</dbReference>
<name>A0ABQ1VUX4_9BACL</name>
<evidence type="ECO:0000313" key="6">
    <source>
        <dbReference type="Proteomes" id="UP000608420"/>
    </source>
</evidence>
<dbReference type="InterPro" id="IPR020449">
    <property type="entry name" value="Tscrpt_reg_AraC-type_HTH"/>
</dbReference>
<dbReference type="Proteomes" id="UP000608420">
    <property type="component" value="Unassembled WGS sequence"/>
</dbReference>
<keyword evidence="2" id="KW-0238">DNA-binding</keyword>
<reference evidence="6" key="1">
    <citation type="journal article" date="2019" name="Int. J. Syst. Evol. Microbiol.">
        <title>The Global Catalogue of Microorganisms (GCM) 10K type strain sequencing project: providing services to taxonomists for standard genome sequencing and annotation.</title>
        <authorList>
            <consortium name="The Broad Institute Genomics Platform"/>
            <consortium name="The Broad Institute Genome Sequencing Center for Infectious Disease"/>
            <person name="Wu L."/>
            <person name="Ma J."/>
        </authorList>
    </citation>
    <scope>NUCLEOTIDE SEQUENCE [LARGE SCALE GENOMIC DNA]</scope>
    <source>
        <strain evidence="6">CGMCC 1.15420</strain>
    </source>
</reference>
<accession>A0ABQ1VUX4</accession>
<feature type="domain" description="HTH araC/xylS-type" evidence="4">
    <location>
        <begin position="185"/>
        <end position="283"/>
    </location>
</feature>
<dbReference type="PRINTS" id="PR00032">
    <property type="entry name" value="HTHARAC"/>
</dbReference>
<dbReference type="PANTHER" id="PTHR43280:SF30">
    <property type="entry name" value="MMSAB OPERON REGULATORY PROTEIN"/>
    <property type="match status" value="1"/>
</dbReference>
<dbReference type="Gene3D" id="2.60.120.280">
    <property type="entry name" value="Regulatory protein AraC"/>
    <property type="match status" value="1"/>
</dbReference>
<dbReference type="InterPro" id="IPR003313">
    <property type="entry name" value="AraC-bd"/>
</dbReference>
<dbReference type="Gene3D" id="1.10.10.60">
    <property type="entry name" value="Homeodomain-like"/>
    <property type="match status" value="1"/>
</dbReference>
<dbReference type="SUPFAM" id="SSF46689">
    <property type="entry name" value="Homeodomain-like"/>
    <property type="match status" value="1"/>
</dbReference>
<evidence type="ECO:0000259" key="4">
    <source>
        <dbReference type="PROSITE" id="PS01124"/>
    </source>
</evidence>
<gene>
    <name evidence="5" type="ORF">GCM10010913_19070</name>
</gene>
<dbReference type="EMBL" id="BMIW01000011">
    <property type="protein sequence ID" value="GGF97563.1"/>
    <property type="molecule type" value="Genomic_DNA"/>
</dbReference>
<evidence type="ECO:0000256" key="1">
    <source>
        <dbReference type="ARBA" id="ARBA00023015"/>
    </source>
</evidence>
<dbReference type="InterPro" id="IPR018060">
    <property type="entry name" value="HTH_AraC"/>
</dbReference>
<dbReference type="InterPro" id="IPR037923">
    <property type="entry name" value="HTH-like"/>
</dbReference>
<dbReference type="Pfam" id="PF02311">
    <property type="entry name" value="AraC_binding"/>
    <property type="match status" value="1"/>
</dbReference>
<proteinExistence type="predicted"/>
<organism evidence="5 6">
    <name type="scientific">Paenibacillus aceti</name>
    <dbReference type="NCBI Taxonomy" id="1820010"/>
    <lineage>
        <taxon>Bacteria</taxon>
        <taxon>Bacillati</taxon>
        <taxon>Bacillota</taxon>
        <taxon>Bacilli</taxon>
        <taxon>Bacillales</taxon>
        <taxon>Paenibacillaceae</taxon>
        <taxon>Paenibacillus</taxon>
    </lineage>
</organism>
<dbReference type="InterPro" id="IPR009057">
    <property type="entry name" value="Homeodomain-like_sf"/>
</dbReference>